<dbReference type="Pfam" id="PF03321">
    <property type="entry name" value="GH3"/>
    <property type="match status" value="2"/>
</dbReference>
<dbReference type="InterPro" id="IPR055377">
    <property type="entry name" value="GH3_M"/>
</dbReference>
<evidence type="ECO:0000259" key="3">
    <source>
        <dbReference type="Pfam" id="PF23571"/>
    </source>
</evidence>
<evidence type="ECO:0000313" key="6">
    <source>
        <dbReference type="Proteomes" id="UP001358586"/>
    </source>
</evidence>
<feature type="domain" description="GH3 C-terminal" evidence="4">
    <location>
        <begin position="954"/>
        <end position="1066"/>
    </location>
</feature>
<evidence type="ECO:0008006" key="7">
    <source>
        <dbReference type="Google" id="ProtNLM"/>
    </source>
</evidence>
<dbReference type="PANTHER" id="PTHR31901">
    <property type="entry name" value="GH3 DOMAIN-CONTAINING PROTEIN"/>
    <property type="match status" value="1"/>
</dbReference>
<dbReference type="InterPro" id="IPR055378">
    <property type="entry name" value="GH3_C"/>
</dbReference>
<name>A0ABR0MZ59_GOSAR</name>
<evidence type="ECO:0000259" key="4">
    <source>
        <dbReference type="Pfam" id="PF23572"/>
    </source>
</evidence>
<reference evidence="5 6" key="1">
    <citation type="submission" date="2023-03" db="EMBL/GenBank/DDBJ databases">
        <title>WGS of Gossypium arboreum.</title>
        <authorList>
            <person name="Yu D."/>
        </authorList>
    </citation>
    <scope>NUCLEOTIDE SEQUENCE [LARGE SCALE GENOMIC DNA]</scope>
    <source>
        <tissue evidence="5">Leaf</tissue>
    </source>
</reference>
<accession>A0ABR0MZ59</accession>
<dbReference type="Proteomes" id="UP001358586">
    <property type="component" value="Chromosome 11"/>
</dbReference>
<dbReference type="PANTHER" id="PTHR31901:SF5">
    <property type="entry name" value="JASMONOYL--L-AMINO ACID SYNTHETASE JAR1"/>
    <property type="match status" value="1"/>
</dbReference>
<evidence type="ECO:0000256" key="1">
    <source>
        <dbReference type="ARBA" id="ARBA00008068"/>
    </source>
</evidence>
<comment type="similarity">
    <text evidence="1">Belongs to the IAA-amido conjugating enzyme family.</text>
</comment>
<dbReference type="EMBL" id="JARKNE010000011">
    <property type="protein sequence ID" value="KAK5783578.1"/>
    <property type="molecule type" value="Genomic_DNA"/>
</dbReference>
<feature type="domain" description="GH3 C-terminal" evidence="4">
    <location>
        <begin position="449"/>
        <end position="509"/>
    </location>
</feature>
<keyword evidence="2" id="KW-0436">Ligase</keyword>
<keyword evidence="6" id="KW-1185">Reference proteome</keyword>
<feature type="domain" description="GH3 middle" evidence="3">
    <location>
        <begin position="349"/>
        <end position="434"/>
    </location>
</feature>
<proteinExistence type="inferred from homology"/>
<organism evidence="5 6">
    <name type="scientific">Gossypium arboreum</name>
    <name type="common">Tree cotton</name>
    <name type="synonym">Gossypium nanking</name>
    <dbReference type="NCBI Taxonomy" id="29729"/>
    <lineage>
        <taxon>Eukaryota</taxon>
        <taxon>Viridiplantae</taxon>
        <taxon>Streptophyta</taxon>
        <taxon>Embryophyta</taxon>
        <taxon>Tracheophyta</taxon>
        <taxon>Spermatophyta</taxon>
        <taxon>Magnoliopsida</taxon>
        <taxon>eudicotyledons</taxon>
        <taxon>Gunneridae</taxon>
        <taxon>Pentapetalae</taxon>
        <taxon>rosids</taxon>
        <taxon>malvids</taxon>
        <taxon>Malvales</taxon>
        <taxon>Malvaceae</taxon>
        <taxon>Malvoideae</taxon>
        <taxon>Gossypium</taxon>
    </lineage>
</organism>
<gene>
    <name evidence="5" type="ORF">PVK06_038087</name>
</gene>
<dbReference type="Pfam" id="PF23571">
    <property type="entry name" value="GH3_M"/>
    <property type="match status" value="2"/>
</dbReference>
<comment type="caution">
    <text evidence="5">The sequence shown here is derived from an EMBL/GenBank/DDBJ whole genome shotgun (WGS) entry which is preliminary data.</text>
</comment>
<evidence type="ECO:0000313" key="5">
    <source>
        <dbReference type="EMBL" id="KAK5783578.1"/>
    </source>
</evidence>
<evidence type="ECO:0000256" key="2">
    <source>
        <dbReference type="ARBA" id="ARBA00022598"/>
    </source>
</evidence>
<protein>
    <recommendedName>
        <fullName evidence="7">Jasmonic acid-amido synthetase JAR1-like</fullName>
    </recommendedName>
</protein>
<sequence>MLEKMEILDVEKLIGDFEVMTKDAENVQRQTLKMILEENGCAEYLQNMGLNGRTDPESFKACVPLVTHKDLESYIQRVADGAFSPILTRKPITTISLSSGTTQGKPKFVPFNDELMETTLQIYRTSFAFRNREFPIENGKALQFIYSSKQSKTKGGLFAGTATTNVFRNSQFKKAMTAMQSECCSPDEVIFGPDFHQSLYCHLLCGLIFHEEIQLISSTFAHSIVLAFRTFEKVWEELCDDIREGVLTSRITLPSVRSAMAKLLKPNPELADLIENKCSRLSHWYGLIPELFPNVKYIYGIMTGSMEPYLKKLRHYAADVPLISADYGSSEGWIGANINPSLPPESTTYAVLPNIGYFEFIPLKENVEEHMQENGNVSFLSTVPKPVGLTEVKVGEEYEVIITSFAGLYRYRLGDVVKVMGFHNSTPELKFVCRRNLMLTINIDKNTEKDLQLAVEEAAKLIAEEKLEVIDFSSNVDVSTDPGHYVIFWEISGEVSDEVLKEFSTMLEKKEILDVEKVIRDFEVITKDAENVQRETLKMILEENGCAEYLQNLGLNGRTDPESFKACVPLVTHKDLEPCIQRVADGVFSPILTGKPITAISISSGTTQGKPKFVPFNDELMETTLQIFRTSFAFRNKEFPIENGRALQFIYSSKQIKTKGGLFAGTATSNVFRNSQFRKAMKAMQSECCSPDEVIFGPDFHQSLYCHLLCGLIFHEEIRLVSSTFAYSIVLAFRTFEQVWEELCDDIREGVLTSRITFPSVRSAMAKLLKPNPELADLIEKKCSGLSNWYGLIPKLFPNVKYIYGIMTGCMEPYLKKLRHYAADVPLISADYGSSEGWIGANINPSLPPESATYAVLPNIGYFEFIPLKENVEEHMQDNGNVSFLSMEPKPVDLTEVRVGEEYEVIITNFGGLYRYKLGDVVKVMGFHNSTPELKFVCRRNVMLAINIDKSTEQDLQLAVEEAAKLIAKEKLEVIDFSSNVDVSTDPGHYVIFWEISGEVSDEVLTECCNCLDRSFVDGGYVSSRKVDAIGPLELRVVRRGTFQKILDHYLGLGAALSQFKTPRCVGPANNKILQILCDNVTKNYFSTAF</sequence>
<dbReference type="InterPro" id="IPR004993">
    <property type="entry name" value="GH3"/>
</dbReference>
<feature type="domain" description="GH3 middle" evidence="3">
    <location>
        <begin position="854"/>
        <end position="939"/>
    </location>
</feature>
<dbReference type="Pfam" id="PF23572">
    <property type="entry name" value="GH3_C"/>
    <property type="match status" value="2"/>
</dbReference>